<dbReference type="GO" id="GO:0019212">
    <property type="term" value="F:phosphatase inhibitor activity"/>
    <property type="evidence" value="ECO:0007669"/>
    <property type="project" value="TreeGrafter"/>
</dbReference>
<dbReference type="OMA" id="KDECYSY"/>
<feature type="region of interest" description="Disordered" evidence="4">
    <location>
        <begin position="156"/>
        <end position="189"/>
    </location>
</feature>
<proteinExistence type="inferred from homology"/>
<evidence type="ECO:0000256" key="4">
    <source>
        <dbReference type="SAM" id="MobiDB-lite"/>
    </source>
</evidence>
<comment type="subcellular location">
    <subcellularLocation>
        <location evidence="1">Nucleus</location>
    </subcellularLocation>
</comment>
<sequence>MEQREKGTVTSLASLVSVEEAQKAAKRVEGSIAEHRKELDNIRHFISDNNNLINLVHKLPDELHHDIMVPFGKAAFFPGRLVHTNEFIVLLGERYYVQRTSKQTVGILQRRGEVLDSQVKSFKAMMLDLKAEASFFGSTAAEAAEGVFEIREEYVEEHPTERMSNQADREKPDTSSSSEVHNVEVAGEDEEYARIMSRLNELEKEEHEAEHVNEDTDFGCSINEHSFEQLKISQGHQHEKSPLKQNSGSLSQSKQNSADLSIVENLTVKQLPEDNYLHREGLPRKGTSSPTKPLQPEKEKAQVVKTSKSEISDDKASKDNPKTGFDSTKAFTGSVVEHTHGLLANAASETTSPQSTSLRTSKPVSRFKMQKGSR</sequence>
<evidence type="ECO:0000256" key="2">
    <source>
        <dbReference type="ARBA" id="ARBA00023242"/>
    </source>
</evidence>
<dbReference type="EMBL" id="CM010716">
    <property type="protein sequence ID" value="RZC50905.1"/>
    <property type="molecule type" value="Genomic_DNA"/>
</dbReference>
<dbReference type="PANTHER" id="PTHR15111:SF0">
    <property type="entry name" value="UNCONVENTIONAL PREFOLDIN RPB5 INTERACTOR 1"/>
    <property type="match status" value="1"/>
</dbReference>
<dbReference type="GO" id="GO:0005634">
    <property type="term" value="C:nucleus"/>
    <property type="evidence" value="ECO:0007669"/>
    <property type="project" value="UniProtKB-SubCell"/>
</dbReference>
<dbReference type="GO" id="GO:0006457">
    <property type="term" value="P:protein folding"/>
    <property type="evidence" value="ECO:0007669"/>
    <property type="project" value="UniProtKB-ARBA"/>
</dbReference>
<dbReference type="STRING" id="3469.A0A4Y7ITZ9"/>
<dbReference type="InterPro" id="IPR052255">
    <property type="entry name" value="RNA_pol_II_subunit5-mediator"/>
</dbReference>
<feature type="compositionally biased region" description="Polar residues" evidence="4">
    <location>
        <begin position="347"/>
        <end position="363"/>
    </location>
</feature>
<evidence type="ECO:0000256" key="3">
    <source>
        <dbReference type="ARBA" id="ARBA00038295"/>
    </source>
</evidence>
<feature type="compositionally biased region" description="Basic and acidic residues" evidence="4">
    <location>
        <begin position="156"/>
        <end position="173"/>
    </location>
</feature>
<dbReference type="Gramene" id="RZC50905">
    <property type="protein sequence ID" value="RZC50905"/>
    <property type="gene ID" value="C5167_019325"/>
</dbReference>
<protein>
    <submittedName>
        <fullName evidence="5">Uncharacterized protein</fullName>
    </submittedName>
</protein>
<comment type="similarity">
    <text evidence="3">Belongs to the RNA polymerase II subunit 5-mediating protein family.</text>
</comment>
<evidence type="ECO:0000256" key="1">
    <source>
        <dbReference type="ARBA" id="ARBA00004123"/>
    </source>
</evidence>
<feature type="compositionally biased region" description="Basic and acidic residues" evidence="4">
    <location>
        <begin position="271"/>
        <end position="283"/>
    </location>
</feature>
<feature type="region of interest" description="Disordered" evidence="4">
    <location>
        <begin position="343"/>
        <end position="374"/>
    </location>
</feature>
<dbReference type="AlphaFoldDB" id="A0A4Y7ITZ9"/>
<gene>
    <name evidence="5" type="ORF">C5167_019325</name>
</gene>
<feature type="compositionally biased region" description="Basic and acidic residues" evidence="4">
    <location>
        <begin position="295"/>
        <end position="321"/>
    </location>
</feature>
<dbReference type="Proteomes" id="UP000316621">
    <property type="component" value="Chromosome 2"/>
</dbReference>
<dbReference type="PANTHER" id="PTHR15111">
    <property type="entry name" value="RNA POLYMERASE II SUBUNIT 5-MEDIATING PROTEIN NNX3"/>
    <property type="match status" value="1"/>
</dbReference>
<evidence type="ECO:0000313" key="5">
    <source>
        <dbReference type="EMBL" id="RZC50905.1"/>
    </source>
</evidence>
<dbReference type="Pfam" id="PF02996">
    <property type="entry name" value="Prefoldin"/>
    <property type="match status" value="1"/>
</dbReference>
<accession>A0A4Y7ITZ9</accession>
<keyword evidence="2" id="KW-0539">Nucleus</keyword>
<dbReference type="InterPro" id="IPR004127">
    <property type="entry name" value="Prefoldin_subunit_alpha"/>
</dbReference>
<organism evidence="5 6">
    <name type="scientific">Papaver somniferum</name>
    <name type="common">Opium poppy</name>
    <dbReference type="NCBI Taxonomy" id="3469"/>
    <lineage>
        <taxon>Eukaryota</taxon>
        <taxon>Viridiplantae</taxon>
        <taxon>Streptophyta</taxon>
        <taxon>Embryophyta</taxon>
        <taxon>Tracheophyta</taxon>
        <taxon>Spermatophyta</taxon>
        <taxon>Magnoliopsida</taxon>
        <taxon>Ranunculales</taxon>
        <taxon>Papaveraceae</taxon>
        <taxon>Papaveroideae</taxon>
        <taxon>Papaver</taxon>
    </lineage>
</organism>
<dbReference type="GO" id="GO:0000122">
    <property type="term" value="P:negative regulation of transcription by RNA polymerase II"/>
    <property type="evidence" value="ECO:0007669"/>
    <property type="project" value="TreeGrafter"/>
</dbReference>
<dbReference type="CDD" id="cd23159">
    <property type="entry name" value="Prefoldin_URI1"/>
    <property type="match status" value="1"/>
</dbReference>
<dbReference type="GO" id="GO:0009409">
    <property type="term" value="P:response to cold"/>
    <property type="evidence" value="ECO:0007669"/>
    <property type="project" value="UniProtKB-ARBA"/>
</dbReference>
<name>A0A4Y7ITZ9_PAPSO</name>
<dbReference type="InterPro" id="IPR009053">
    <property type="entry name" value="Prefoldin"/>
</dbReference>
<feature type="compositionally biased region" description="Polar residues" evidence="4">
    <location>
        <begin position="243"/>
        <end position="258"/>
    </location>
</feature>
<keyword evidence="6" id="KW-1185">Reference proteome</keyword>
<dbReference type="GO" id="GO:0003682">
    <property type="term" value="F:chromatin binding"/>
    <property type="evidence" value="ECO:0007669"/>
    <property type="project" value="TreeGrafter"/>
</dbReference>
<evidence type="ECO:0000313" key="6">
    <source>
        <dbReference type="Proteomes" id="UP000316621"/>
    </source>
</evidence>
<dbReference type="Gene3D" id="1.10.287.370">
    <property type="match status" value="1"/>
</dbReference>
<dbReference type="GO" id="GO:0003714">
    <property type="term" value="F:transcription corepressor activity"/>
    <property type="evidence" value="ECO:0007669"/>
    <property type="project" value="TreeGrafter"/>
</dbReference>
<dbReference type="SUPFAM" id="SSF46579">
    <property type="entry name" value="Prefoldin"/>
    <property type="match status" value="1"/>
</dbReference>
<reference evidence="5 6" key="1">
    <citation type="journal article" date="2018" name="Science">
        <title>The opium poppy genome and morphinan production.</title>
        <authorList>
            <person name="Guo L."/>
            <person name="Winzer T."/>
            <person name="Yang X."/>
            <person name="Li Y."/>
            <person name="Ning Z."/>
            <person name="He Z."/>
            <person name="Teodor R."/>
            <person name="Lu Y."/>
            <person name="Bowser T.A."/>
            <person name="Graham I.A."/>
            <person name="Ye K."/>
        </authorList>
    </citation>
    <scope>NUCLEOTIDE SEQUENCE [LARGE SCALE GENOMIC DNA]</scope>
    <source>
        <strain evidence="6">cv. HN1</strain>
        <tissue evidence="5">Leaves</tissue>
    </source>
</reference>
<feature type="region of interest" description="Disordered" evidence="4">
    <location>
        <begin position="271"/>
        <end position="328"/>
    </location>
</feature>
<feature type="region of interest" description="Disordered" evidence="4">
    <location>
        <begin position="233"/>
        <end position="258"/>
    </location>
</feature>